<organism evidence="1">
    <name type="scientific">Arundo donax</name>
    <name type="common">Giant reed</name>
    <name type="synonym">Donax arundinaceus</name>
    <dbReference type="NCBI Taxonomy" id="35708"/>
    <lineage>
        <taxon>Eukaryota</taxon>
        <taxon>Viridiplantae</taxon>
        <taxon>Streptophyta</taxon>
        <taxon>Embryophyta</taxon>
        <taxon>Tracheophyta</taxon>
        <taxon>Spermatophyta</taxon>
        <taxon>Magnoliopsida</taxon>
        <taxon>Liliopsida</taxon>
        <taxon>Poales</taxon>
        <taxon>Poaceae</taxon>
        <taxon>PACMAD clade</taxon>
        <taxon>Arundinoideae</taxon>
        <taxon>Arundineae</taxon>
        <taxon>Arundo</taxon>
    </lineage>
</organism>
<sequence>MDGPAALLAGGVAAGEE</sequence>
<protein>
    <submittedName>
        <fullName evidence="1">Uncharacterized protein</fullName>
    </submittedName>
</protein>
<proteinExistence type="predicted"/>
<accession>A0A0A8ZRP4</accession>
<dbReference type="AlphaFoldDB" id="A0A0A8ZRP4"/>
<name>A0A0A8ZRP4_ARUDO</name>
<dbReference type="EMBL" id="GBRH01257527">
    <property type="protein sequence ID" value="JAD40368.1"/>
    <property type="molecule type" value="Transcribed_RNA"/>
</dbReference>
<reference evidence="1" key="2">
    <citation type="journal article" date="2015" name="Data Brief">
        <title>Shoot transcriptome of the giant reed, Arundo donax.</title>
        <authorList>
            <person name="Barrero R.A."/>
            <person name="Guerrero F.D."/>
            <person name="Moolhuijzen P."/>
            <person name="Goolsby J.A."/>
            <person name="Tidwell J."/>
            <person name="Bellgard S.E."/>
            <person name="Bellgard M.I."/>
        </authorList>
    </citation>
    <scope>NUCLEOTIDE SEQUENCE</scope>
    <source>
        <tissue evidence="1">Shoot tissue taken approximately 20 cm above the soil surface</tissue>
    </source>
</reference>
<reference evidence="1" key="1">
    <citation type="submission" date="2014-09" db="EMBL/GenBank/DDBJ databases">
        <authorList>
            <person name="Magalhaes I.L.F."/>
            <person name="Oliveira U."/>
            <person name="Santos F.R."/>
            <person name="Vidigal T.H.D.A."/>
            <person name="Brescovit A.D."/>
            <person name="Santos A.J."/>
        </authorList>
    </citation>
    <scope>NUCLEOTIDE SEQUENCE</scope>
    <source>
        <tissue evidence="1">Shoot tissue taken approximately 20 cm above the soil surface</tissue>
    </source>
</reference>
<evidence type="ECO:0000313" key="1">
    <source>
        <dbReference type="EMBL" id="JAD40368.1"/>
    </source>
</evidence>